<sequence length="234" mass="26455">MESIRFFSLSESAIMIDFGQSFDIDQNKRLLSLTNQLTSNPFPGFVECVPAYSTLTIYFDPTSIELDHTKLIDELRYAITVESETNYSTKSFTIPVCYEPEFGIDLQEVADYHQLTSKQVVELHTKPTYHVYFLGFSPGFPFLGGMDQRIATPRKKSPRIRIEAGSVGIAGRQTGIYPSPTPGGWKIIGRTPIPLVDLSKSSPTILHPGDKLNFQAISKDEFMLYQQGELLWEW</sequence>
<evidence type="ECO:0000256" key="2">
    <source>
        <dbReference type="ARBA" id="ARBA00022801"/>
    </source>
</evidence>
<proteinExistence type="predicted"/>
<gene>
    <name evidence="5" type="primary">pxpB</name>
    <name evidence="5" type="ORF">NC799_04120</name>
</gene>
<name>A0A9X3WEU3_9BACI</name>
<dbReference type="Pfam" id="PF02682">
    <property type="entry name" value="CT_C_D"/>
    <property type="match status" value="1"/>
</dbReference>
<dbReference type="Gene3D" id="2.40.100.10">
    <property type="entry name" value="Cyclophilin-like"/>
    <property type="match status" value="1"/>
</dbReference>
<evidence type="ECO:0000256" key="1">
    <source>
        <dbReference type="ARBA" id="ARBA00022741"/>
    </source>
</evidence>
<dbReference type="GO" id="GO:0005524">
    <property type="term" value="F:ATP binding"/>
    <property type="evidence" value="ECO:0007669"/>
    <property type="project" value="UniProtKB-KW"/>
</dbReference>
<dbReference type="InterPro" id="IPR010016">
    <property type="entry name" value="PxpB"/>
</dbReference>
<dbReference type="PANTHER" id="PTHR34698:SF2">
    <property type="entry name" value="5-OXOPROLINASE SUBUNIT B"/>
    <property type="match status" value="1"/>
</dbReference>
<dbReference type="AlphaFoldDB" id="A0A9X3WEU3"/>
<dbReference type="GO" id="GO:0017168">
    <property type="term" value="F:5-oxoprolinase (ATP-hydrolyzing) activity"/>
    <property type="evidence" value="ECO:0007669"/>
    <property type="project" value="UniProtKB-EC"/>
</dbReference>
<comment type="caution">
    <text evidence="5">The sequence shown here is derived from an EMBL/GenBank/DDBJ whole genome shotgun (WGS) entry which is preliminary data.</text>
</comment>
<dbReference type="RefSeq" id="WP_272445082.1">
    <property type="nucleotide sequence ID" value="NZ_JAMQKC010000002.1"/>
</dbReference>
<dbReference type="InterPro" id="IPR003833">
    <property type="entry name" value="CT_C_D"/>
</dbReference>
<keyword evidence="2 5" id="KW-0378">Hydrolase</keyword>
<evidence type="ECO:0000313" key="5">
    <source>
        <dbReference type="EMBL" id="MDC3416099.1"/>
    </source>
</evidence>
<dbReference type="InterPro" id="IPR029000">
    <property type="entry name" value="Cyclophilin-like_dom_sf"/>
</dbReference>
<accession>A0A9X3WEU3</accession>
<keyword evidence="3" id="KW-0067">ATP-binding</keyword>
<evidence type="ECO:0000259" key="4">
    <source>
        <dbReference type="SMART" id="SM00796"/>
    </source>
</evidence>
<dbReference type="EC" id="3.5.2.9" evidence="5"/>
<reference evidence="5" key="1">
    <citation type="submission" date="2022-06" db="EMBL/GenBank/DDBJ databases">
        <title>Aquibacillus sp. a new bacterium isolated from soil saline samples.</title>
        <authorList>
            <person name="Galisteo C."/>
            <person name="De La Haba R."/>
            <person name="Sanchez-Porro C."/>
            <person name="Ventosa A."/>
        </authorList>
    </citation>
    <scope>NUCLEOTIDE SEQUENCE</scope>
    <source>
        <strain evidence="5">3ASR75-54</strain>
    </source>
</reference>
<dbReference type="Gene3D" id="3.30.1360.40">
    <property type="match status" value="1"/>
</dbReference>
<evidence type="ECO:0000256" key="3">
    <source>
        <dbReference type="ARBA" id="ARBA00022840"/>
    </source>
</evidence>
<feature type="domain" description="Carboxyltransferase" evidence="4">
    <location>
        <begin position="4"/>
        <end position="206"/>
    </location>
</feature>
<protein>
    <submittedName>
        <fullName evidence="5">5-oxoprolinase subunit PxpB</fullName>
        <ecNumber evidence="5">3.5.2.9</ecNumber>
    </submittedName>
</protein>
<dbReference type="PANTHER" id="PTHR34698">
    <property type="entry name" value="5-OXOPROLINASE SUBUNIT B"/>
    <property type="match status" value="1"/>
</dbReference>
<keyword evidence="6" id="KW-1185">Reference proteome</keyword>
<evidence type="ECO:0000313" key="6">
    <source>
        <dbReference type="Proteomes" id="UP001145069"/>
    </source>
</evidence>
<dbReference type="EMBL" id="JAMQKC010000002">
    <property type="protein sequence ID" value="MDC3416099.1"/>
    <property type="molecule type" value="Genomic_DNA"/>
</dbReference>
<dbReference type="SUPFAM" id="SSF160467">
    <property type="entry name" value="PH0987 N-terminal domain-like"/>
    <property type="match status" value="1"/>
</dbReference>
<dbReference type="Proteomes" id="UP001145069">
    <property type="component" value="Unassembled WGS sequence"/>
</dbReference>
<keyword evidence="1" id="KW-0547">Nucleotide-binding</keyword>
<dbReference type="SUPFAM" id="SSF50891">
    <property type="entry name" value="Cyclophilin-like"/>
    <property type="match status" value="1"/>
</dbReference>
<dbReference type="SMART" id="SM00796">
    <property type="entry name" value="AHS1"/>
    <property type="match status" value="1"/>
</dbReference>
<organism evidence="5 6">
    <name type="scientific">Aquibacillus salsiterrae</name>
    <dbReference type="NCBI Taxonomy" id="2950439"/>
    <lineage>
        <taxon>Bacteria</taxon>
        <taxon>Bacillati</taxon>
        <taxon>Bacillota</taxon>
        <taxon>Bacilli</taxon>
        <taxon>Bacillales</taxon>
        <taxon>Bacillaceae</taxon>
        <taxon>Aquibacillus</taxon>
    </lineage>
</organism>
<dbReference type="NCBIfam" id="TIGR00370">
    <property type="entry name" value="5-oxoprolinase subunit PxpB"/>
    <property type="match status" value="1"/>
</dbReference>